<dbReference type="SUPFAM" id="SSF109604">
    <property type="entry name" value="HD-domain/PDEase-like"/>
    <property type="match status" value="1"/>
</dbReference>
<dbReference type="PANTHER" id="PTHR11373:SF4">
    <property type="entry name" value="DEOXYNUCLEOSIDE TRIPHOSPHATE TRIPHOSPHOHYDROLASE SAMHD1"/>
    <property type="match status" value="1"/>
</dbReference>
<dbReference type="RefSeq" id="WP_203218928.1">
    <property type="nucleotide sequence ID" value="NZ_CP087714.1"/>
</dbReference>
<dbReference type="InterPro" id="IPR045509">
    <property type="entry name" value="HD_assoc_2"/>
</dbReference>
<feature type="domain" description="HD" evidence="1">
    <location>
        <begin position="55"/>
        <end position="152"/>
    </location>
</feature>
<dbReference type="Pfam" id="PF19276">
    <property type="entry name" value="HD_assoc_2"/>
    <property type="match status" value="1"/>
</dbReference>
<organism evidence="2 3">
    <name type="scientific">Geoglobus acetivorans</name>
    <dbReference type="NCBI Taxonomy" id="565033"/>
    <lineage>
        <taxon>Archaea</taxon>
        <taxon>Methanobacteriati</taxon>
        <taxon>Methanobacteriota</taxon>
        <taxon>Archaeoglobi</taxon>
        <taxon>Archaeoglobales</taxon>
        <taxon>Archaeoglobaceae</taxon>
        <taxon>Geoglobus</taxon>
    </lineage>
</organism>
<dbReference type="PROSITE" id="PS51831">
    <property type="entry name" value="HD"/>
    <property type="match status" value="1"/>
</dbReference>
<dbReference type="InterPro" id="IPR050135">
    <property type="entry name" value="dGTPase-like"/>
</dbReference>
<dbReference type="Proteomes" id="UP001492541">
    <property type="component" value="Chromosome"/>
</dbReference>
<evidence type="ECO:0000313" key="2">
    <source>
        <dbReference type="EMBL" id="XAT64486.1"/>
    </source>
</evidence>
<dbReference type="InterPro" id="IPR006674">
    <property type="entry name" value="HD_domain"/>
</dbReference>
<dbReference type="CDD" id="cd00077">
    <property type="entry name" value="HDc"/>
    <property type="match status" value="1"/>
</dbReference>
<dbReference type="InterPro" id="IPR003607">
    <property type="entry name" value="HD/PDEase_dom"/>
</dbReference>
<dbReference type="PANTHER" id="PTHR11373">
    <property type="entry name" value="DEOXYNUCLEOSIDE TRIPHOSPHATE TRIPHOSPHOHYDROLASE"/>
    <property type="match status" value="1"/>
</dbReference>
<evidence type="ECO:0000259" key="1">
    <source>
        <dbReference type="PROSITE" id="PS51831"/>
    </source>
</evidence>
<sequence length="388" mass="44790">MRDLDVKNIHDSVHGTIRLEDWMVEIIDTPEFQRLRRIKQLGFADLVYPGANHTRFEHSIGTLYVAKMLTDDAEILASALLHDIGHAPFSHSGEGIVRKYLGKEHEDVRDILMNSRIREILEENGMDWKNVARGILKPPVSSVIDVDRIDYLMRDSHYTGVAYGIVDFDRLIKTLDFDGENVYVSIKGVRAIESLLISRYLMYSAVYHHHVCRIAKKMFEKAVEWMISENELDPRRLVEMDDHDIISAMRNSCGFPKEIVSRLDSRRLYKRAVYAPKQDIGINIEKIDTKRAEREIAEVVGLDEHEIIVDVPGYRSEEYDIPVYVNGEFVSVEEISPLVRALKNAHMQNWRMGVYCPAEHVDSVRKTSIDYFDINTSTQQKLSDILDL</sequence>
<dbReference type="Gene3D" id="1.10.3210.10">
    <property type="entry name" value="Hypothetical protein af1432"/>
    <property type="match status" value="1"/>
</dbReference>
<proteinExistence type="predicted"/>
<dbReference type="SMART" id="SM00471">
    <property type="entry name" value="HDc"/>
    <property type="match status" value="1"/>
</dbReference>
<keyword evidence="3" id="KW-1185">Reference proteome</keyword>
<dbReference type="Pfam" id="PF01966">
    <property type="entry name" value="HD"/>
    <property type="match status" value="1"/>
</dbReference>
<gene>
    <name evidence="2" type="ORF">LPQ35_03715</name>
</gene>
<dbReference type="EMBL" id="CP087714">
    <property type="protein sequence ID" value="XAT64486.1"/>
    <property type="molecule type" value="Genomic_DNA"/>
</dbReference>
<evidence type="ECO:0000313" key="3">
    <source>
        <dbReference type="Proteomes" id="UP001492541"/>
    </source>
</evidence>
<dbReference type="GeneID" id="90448762"/>
<reference evidence="2 3" key="1">
    <citation type="submission" date="2021-11" db="EMBL/GenBank/DDBJ databases">
        <title>Whole genome of Geoglobus acetivorans.</title>
        <authorList>
            <person name="Liu D."/>
        </authorList>
    </citation>
    <scope>NUCLEOTIDE SEQUENCE [LARGE SCALE GENOMIC DNA]</scope>
    <source>
        <strain evidence="2 3">SBH6</strain>
    </source>
</reference>
<accession>A0ABZ3H4J9</accession>
<protein>
    <submittedName>
        <fullName evidence="2">HD domain-containing protein</fullName>
    </submittedName>
</protein>
<name>A0ABZ3H4J9_GEOAI</name>